<evidence type="ECO:0000256" key="1">
    <source>
        <dbReference type="SAM" id="SignalP"/>
    </source>
</evidence>
<proteinExistence type="predicted"/>
<dbReference type="NCBIfam" id="NF033888">
    <property type="entry name" value="conj_TraW"/>
    <property type="match status" value="1"/>
</dbReference>
<reference evidence="2 3" key="1">
    <citation type="submission" date="2017-11" db="EMBL/GenBank/DDBJ databases">
        <authorList>
            <person name="Han C.G."/>
        </authorList>
    </citation>
    <scope>NUCLEOTIDE SEQUENCE [LARGE SCALE GENOMIC DNA]</scope>
    <source>
        <strain evidence="2 3">A10</strain>
    </source>
</reference>
<feature type="signal peptide" evidence="1">
    <location>
        <begin position="1"/>
        <end position="20"/>
    </location>
</feature>
<dbReference type="EMBL" id="PIDR01000006">
    <property type="protein sequence ID" value="PLO75489.1"/>
    <property type="molecule type" value="Genomic_DNA"/>
</dbReference>
<feature type="chain" id="PRO_5014324414" evidence="1">
    <location>
        <begin position="21"/>
        <end position="395"/>
    </location>
</feature>
<dbReference type="InterPro" id="IPR053782">
    <property type="entry name" value="TraW-like"/>
</dbReference>
<evidence type="ECO:0000313" key="3">
    <source>
        <dbReference type="Proteomes" id="UP000234667"/>
    </source>
</evidence>
<sequence>MKIRLSLLGVSLCLSASAYAYSVYVTGSAPVTTQIMPALGTIEATLADILATQIQLGTAVVNGNEQVASVVSEGFKTQREMDILARQTERLEDARKSFTVPESICSESASGAAAQVAGTSRATASSLRSARAAAGGALTGQTRTPGEDAVRAASTHAGYCTEEEFSSIGGTPFCPAVSRHPGGDRQVTTLYDGSGETGKRPDLTFSDEQIDAALAYMKNTARRSAGRSPEKMDLKTAAGQEYQGVYTEYKGITDAAAEPQLSLIASSKPNTSTRDALSETLQSEAARKYYDETTSSEARRTGMMSEREFEAFEVGRRYANTAYLTDLQEMDGDNLIRELIRTQNLSNWLALGMKNQLIRLSVIEGQSLALLAEQKYRPQMAALEERMNAGGARGK</sequence>
<organism evidence="2 3">
    <name type="scientific">Klebsiella michiganensis</name>
    <dbReference type="NCBI Taxonomy" id="1134687"/>
    <lineage>
        <taxon>Bacteria</taxon>
        <taxon>Pseudomonadati</taxon>
        <taxon>Pseudomonadota</taxon>
        <taxon>Gammaproteobacteria</taxon>
        <taxon>Enterobacterales</taxon>
        <taxon>Enterobacteriaceae</taxon>
        <taxon>Klebsiella/Raoultella group</taxon>
        <taxon>Klebsiella</taxon>
    </lineage>
</organism>
<dbReference type="Proteomes" id="UP000234667">
    <property type="component" value="Unassembled WGS sequence"/>
</dbReference>
<dbReference type="RefSeq" id="WP_049593964.1">
    <property type="nucleotide sequence ID" value="NZ_JBOCSM010000021.1"/>
</dbReference>
<protein>
    <submittedName>
        <fullName evidence="2">Conjugal transfer protein</fullName>
    </submittedName>
</protein>
<keyword evidence="1" id="KW-0732">Signal</keyword>
<name>A0A2J5QAY7_9ENTR</name>
<dbReference type="AlphaFoldDB" id="A0A2J5QAY7"/>
<comment type="caution">
    <text evidence="2">The sequence shown here is derived from an EMBL/GenBank/DDBJ whole genome shotgun (WGS) entry which is preliminary data.</text>
</comment>
<accession>A0A2J5QAY7</accession>
<evidence type="ECO:0000313" key="2">
    <source>
        <dbReference type="EMBL" id="PLO75489.1"/>
    </source>
</evidence>
<reference evidence="2 3" key="2">
    <citation type="submission" date="2018-01" db="EMBL/GenBank/DDBJ databases">
        <title>Genomic study of Klebsiella pneumoniae.</title>
        <authorList>
            <person name="Yang Y."/>
            <person name="Bicalho R."/>
        </authorList>
    </citation>
    <scope>NUCLEOTIDE SEQUENCE [LARGE SCALE GENOMIC DNA]</scope>
    <source>
        <strain evidence="2 3">A10</strain>
    </source>
</reference>
<gene>
    <name evidence="2" type="ORF">CWN49_01005</name>
</gene>